<protein>
    <submittedName>
        <fullName evidence="3">Uncharacterized protein</fullName>
    </submittedName>
</protein>
<evidence type="ECO:0000313" key="5">
    <source>
        <dbReference type="Proteomes" id="UP000321501"/>
    </source>
</evidence>
<reference evidence="3 5" key="2">
    <citation type="submission" date="2019-07" db="EMBL/GenBank/DDBJ databases">
        <title>Complete Genome Sequence of Leptotrichia wadei Strain JMUB3934.</title>
        <authorList>
            <person name="Watanabe S."/>
            <person name="Cui L."/>
        </authorList>
    </citation>
    <scope>NUCLEOTIDE SEQUENCE [LARGE SCALE GENOMIC DNA]</scope>
    <source>
        <strain evidence="3 5">JMUB3934</strain>
    </source>
</reference>
<keyword evidence="1" id="KW-0175">Coiled coil</keyword>
<dbReference type="Proteomes" id="UP000321397">
    <property type="component" value="Chromosome"/>
</dbReference>
<dbReference type="EMBL" id="AP019835">
    <property type="protein sequence ID" value="BBM49729.1"/>
    <property type="molecule type" value="Genomic_DNA"/>
</dbReference>
<evidence type="ECO:0000313" key="2">
    <source>
        <dbReference type="EMBL" id="BBM48412.1"/>
    </source>
</evidence>
<reference evidence="2 4" key="1">
    <citation type="submission" date="2019-07" db="EMBL/GenBank/DDBJ databases">
        <title>Complete Genome Sequence of Leptotrichia wadei Strain JMUB3933.</title>
        <authorList>
            <person name="Watanabe S."/>
            <person name="Cui L."/>
        </authorList>
    </citation>
    <scope>NUCLEOTIDE SEQUENCE [LARGE SCALE GENOMIC DNA]</scope>
    <source>
        <strain evidence="2 4">JMUB3933</strain>
    </source>
</reference>
<dbReference type="EMBL" id="AP019834">
    <property type="protein sequence ID" value="BBM48412.1"/>
    <property type="molecule type" value="Genomic_DNA"/>
</dbReference>
<dbReference type="Proteomes" id="UP000321501">
    <property type="component" value="Chromosome"/>
</dbReference>
<accession>A0A510KDG8</accession>
<feature type="coiled-coil region" evidence="1">
    <location>
        <begin position="6"/>
        <end position="47"/>
    </location>
</feature>
<evidence type="ECO:0000313" key="3">
    <source>
        <dbReference type="EMBL" id="BBM49729.1"/>
    </source>
</evidence>
<dbReference type="RefSeq" id="WP_172617771.1">
    <property type="nucleotide sequence ID" value="NZ_AP019834.1"/>
</dbReference>
<organism evidence="3 5">
    <name type="scientific">Leptotrichia wadei</name>
    <dbReference type="NCBI Taxonomy" id="157687"/>
    <lineage>
        <taxon>Bacteria</taxon>
        <taxon>Fusobacteriati</taxon>
        <taxon>Fusobacteriota</taxon>
        <taxon>Fusobacteriia</taxon>
        <taxon>Fusobacteriales</taxon>
        <taxon>Leptotrichiaceae</taxon>
        <taxon>Leptotrichia</taxon>
    </lineage>
</organism>
<sequence>MKTVRINDLVKRNKQILRRRKVIEKKLKELQQEDNELLKELERNNNFFVKRGMEQIK</sequence>
<name>A0A510KDG8_9FUSO</name>
<gene>
    <name evidence="2" type="ORF">JMUB3933_1928</name>
    <name evidence="3" type="ORF">JMUB3934_1025</name>
</gene>
<dbReference type="AlphaFoldDB" id="A0A510KDG8"/>
<evidence type="ECO:0000313" key="4">
    <source>
        <dbReference type="Proteomes" id="UP000321397"/>
    </source>
</evidence>
<evidence type="ECO:0000256" key="1">
    <source>
        <dbReference type="SAM" id="Coils"/>
    </source>
</evidence>
<proteinExistence type="predicted"/>